<dbReference type="GeneID" id="106809910"/>
<proteinExistence type="predicted"/>
<feature type="domain" description="MYND-type" evidence="11">
    <location>
        <begin position="156"/>
        <end position="223"/>
    </location>
</feature>
<dbReference type="InterPro" id="IPR002893">
    <property type="entry name" value="Znf_MYND"/>
</dbReference>
<dbReference type="SUPFAM" id="SSF82199">
    <property type="entry name" value="SET domain"/>
    <property type="match status" value="1"/>
</dbReference>
<keyword evidence="3" id="KW-0949">S-adenosyl-L-methionine</keyword>
<keyword evidence="4" id="KW-0479">Metal-binding</keyword>
<evidence type="ECO:0000256" key="5">
    <source>
        <dbReference type="ARBA" id="ARBA00022771"/>
    </source>
</evidence>
<evidence type="ECO:0000256" key="1">
    <source>
        <dbReference type="ARBA" id="ARBA00022603"/>
    </source>
</evidence>
<protein>
    <submittedName>
        <fullName evidence="13">Uncharacterized protein LOC106809910 isoform X1</fullName>
    </submittedName>
</protein>
<dbReference type="PANTHER" id="PTHR46402">
    <property type="entry name" value="SET AND MYND DOMAIN-CONTAINING PROTEIN 5"/>
    <property type="match status" value="1"/>
</dbReference>
<feature type="compositionally biased region" description="Pro residues" evidence="9">
    <location>
        <begin position="874"/>
        <end position="887"/>
    </location>
</feature>
<reference evidence="13" key="1">
    <citation type="submission" date="2025-08" db="UniProtKB">
        <authorList>
            <consortium name="RefSeq"/>
        </authorList>
    </citation>
    <scope>IDENTIFICATION</scope>
</reference>
<evidence type="ECO:0000256" key="6">
    <source>
        <dbReference type="ARBA" id="ARBA00022833"/>
    </source>
</evidence>
<feature type="region of interest" description="Disordered" evidence="9">
    <location>
        <begin position="598"/>
        <end position="733"/>
    </location>
</feature>
<dbReference type="Gene3D" id="6.10.140.2220">
    <property type="match status" value="2"/>
</dbReference>
<evidence type="ECO:0000256" key="3">
    <source>
        <dbReference type="ARBA" id="ARBA00022691"/>
    </source>
</evidence>
<feature type="repeat" description="TPR" evidence="8">
    <location>
        <begin position="52"/>
        <end position="85"/>
    </location>
</feature>
<dbReference type="Gene3D" id="1.25.40.10">
    <property type="entry name" value="Tetratricopeptide repeat domain"/>
    <property type="match status" value="1"/>
</dbReference>
<evidence type="ECO:0000256" key="9">
    <source>
        <dbReference type="SAM" id="MobiDB-lite"/>
    </source>
</evidence>
<evidence type="ECO:0000256" key="7">
    <source>
        <dbReference type="PROSITE-ProRule" id="PRU00134"/>
    </source>
</evidence>
<feature type="domain" description="SET" evidence="10">
    <location>
        <begin position="109"/>
        <end position="441"/>
    </location>
</feature>
<accession>A0ABM1E8W4</accession>
<organism evidence="12 13">
    <name type="scientific">Priapulus caudatus</name>
    <name type="common">Priapulid worm</name>
    <dbReference type="NCBI Taxonomy" id="37621"/>
    <lineage>
        <taxon>Eukaryota</taxon>
        <taxon>Metazoa</taxon>
        <taxon>Ecdysozoa</taxon>
        <taxon>Scalidophora</taxon>
        <taxon>Priapulida</taxon>
        <taxon>Priapulimorpha</taxon>
        <taxon>Priapulimorphida</taxon>
        <taxon>Priapulidae</taxon>
        <taxon>Priapulus</taxon>
    </lineage>
</organism>
<feature type="compositionally biased region" description="Low complexity" evidence="9">
    <location>
        <begin position="717"/>
        <end position="733"/>
    </location>
</feature>
<dbReference type="PROSITE" id="PS50865">
    <property type="entry name" value="ZF_MYND_2"/>
    <property type="match status" value="2"/>
</dbReference>
<dbReference type="Pfam" id="PF01753">
    <property type="entry name" value="zf-MYND"/>
    <property type="match status" value="1"/>
</dbReference>
<evidence type="ECO:0000259" key="11">
    <source>
        <dbReference type="PROSITE" id="PS50865"/>
    </source>
</evidence>
<dbReference type="Gene3D" id="1.10.220.160">
    <property type="match status" value="1"/>
</dbReference>
<evidence type="ECO:0000256" key="8">
    <source>
        <dbReference type="PROSITE-ProRule" id="PRU00339"/>
    </source>
</evidence>
<feature type="region of interest" description="Disordered" evidence="9">
    <location>
        <begin position="794"/>
        <end position="887"/>
    </location>
</feature>
<keyword evidence="12" id="KW-1185">Reference proteome</keyword>
<dbReference type="PANTHER" id="PTHR46402:SF2">
    <property type="entry name" value="HISTONE-LYSINE N-TRIMETHYLTRANSFERASE SMYD5"/>
    <property type="match status" value="1"/>
</dbReference>
<dbReference type="RefSeq" id="XP_014668635.1">
    <property type="nucleotide sequence ID" value="XM_014813149.1"/>
</dbReference>
<keyword evidence="6" id="KW-0862">Zinc</keyword>
<feature type="compositionally biased region" description="Low complexity" evidence="9">
    <location>
        <begin position="663"/>
        <end position="710"/>
    </location>
</feature>
<feature type="domain" description="MYND-type" evidence="11">
    <location>
        <begin position="477"/>
        <end position="520"/>
    </location>
</feature>
<dbReference type="Gene3D" id="2.170.270.10">
    <property type="entry name" value="SET domain"/>
    <property type="match status" value="1"/>
</dbReference>
<dbReference type="PROSITE" id="PS50005">
    <property type="entry name" value="TPR"/>
    <property type="match status" value="1"/>
</dbReference>
<evidence type="ECO:0000259" key="10">
    <source>
        <dbReference type="PROSITE" id="PS50280"/>
    </source>
</evidence>
<evidence type="ECO:0000313" key="13">
    <source>
        <dbReference type="RefSeq" id="XP_014668635.1"/>
    </source>
</evidence>
<dbReference type="CDD" id="cd20071">
    <property type="entry name" value="SET_SMYD"/>
    <property type="match status" value="1"/>
</dbReference>
<keyword evidence="2" id="KW-0808">Transferase</keyword>
<keyword evidence="5 7" id="KW-0863">Zinc-finger</keyword>
<keyword evidence="1" id="KW-0489">Methyltransferase</keyword>
<dbReference type="InterPro" id="IPR011990">
    <property type="entry name" value="TPR-like_helical_dom_sf"/>
</dbReference>
<dbReference type="InterPro" id="IPR019734">
    <property type="entry name" value="TPR_rpt"/>
</dbReference>
<dbReference type="SUPFAM" id="SSF48452">
    <property type="entry name" value="TPR-like"/>
    <property type="match status" value="1"/>
</dbReference>
<sequence>MELALQSYTFAVEFDSSVPEYYVDRAALCHKMGKHTEAFKDLMSVPAEQRTPEVYKLAGKILTSLGSYTMAEQWYKEALKTMPNDEETLQLFQITRTKRLYQPINTSKWPVRVKFMEDTGKGIYTEKKIEPGEVLFRDTPVVSAQTIESARSSPACSLCSRSMLTKEFYFGKIWDTLTTTQRDIVAKHWPVVKAMTCAHCERECYCSEVCRDVAWRQHHQFLCPARNPAATELYDFCDRGRNIVEGMWNSVFSPMMLARVWASILSVVKFATMEEMLDEPSEESWQMARMPFQRFVASGTSGYAKTVPDMVALMARIFSAADDTLTLDVTEEEFETCYYKVACNAQSYSSTLYASLIHATFVGRVRDAPDDAAALAFALRDLEPPDDQVFGGLFQIQSCLNHSCAKNADVVDCQFTPNVAGVEVKALRWIEVGHEVTTVYVDTALPRRVRRAWLLRAYNFLCECERCRFEGDDGSRCCQCGARTIPPARSWKACGQCRQAWYCTPRCQKMHWKAGHKNVCVNTQQQEAPPQQEAPAWTAMASDVPTLNEDGDLAPSGGGGGEDLRESIASNIMGPPRALYEIRPPENDGVVITEINDDEKQEASPAAPPPGGDDGQEVAPTAAVAPPGDVAVEEMPSSAKADDTPEQDSVPAEASVVPDGSLATAVTTQPAAPAEKAEDATIPEATAAPEAAAGKPEEAAVPETAAAAAAPEKKAEGTAPEVTAVAAAEKPEATVPETVAATAAAAAAVEQPEATVPETVAAAAAAVEQPEATVPETVAAAAAAVEQPEATVPETAAAAAVEQPEATVPDTAAAAAAAPAAVEKPEATVPETAAAAAAAPAPAAVEDQEGATVSETAAAAAAAVEKPEEAPAPESSPPPPTPDEPAA</sequence>
<gene>
    <name evidence="13" type="primary">LOC106809910</name>
</gene>
<dbReference type="InterPro" id="IPR046341">
    <property type="entry name" value="SET_dom_sf"/>
</dbReference>
<dbReference type="Proteomes" id="UP000695022">
    <property type="component" value="Unplaced"/>
</dbReference>
<evidence type="ECO:0000313" key="12">
    <source>
        <dbReference type="Proteomes" id="UP000695022"/>
    </source>
</evidence>
<feature type="region of interest" description="Disordered" evidence="9">
    <location>
        <begin position="546"/>
        <end position="567"/>
    </location>
</feature>
<dbReference type="SUPFAM" id="SSF144232">
    <property type="entry name" value="HIT/MYND zinc finger-like"/>
    <property type="match status" value="2"/>
</dbReference>
<dbReference type="PROSITE" id="PS01360">
    <property type="entry name" value="ZF_MYND_1"/>
    <property type="match status" value="1"/>
</dbReference>
<evidence type="ECO:0000256" key="2">
    <source>
        <dbReference type="ARBA" id="ARBA00022679"/>
    </source>
</evidence>
<feature type="compositionally biased region" description="Low complexity" evidence="9">
    <location>
        <begin position="794"/>
        <end position="864"/>
    </location>
</feature>
<dbReference type="InterPro" id="IPR001214">
    <property type="entry name" value="SET_dom"/>
</dbReference>
<dbReference type="PROSITE" id="PS50280">
    <property type="entry name" value="SET"/>
    <property type="match status" value="1"/>
</dbReference>
<evidence type="ECO:0000256" key="4">
    <source>
        <dbReference type="ARBA" id="ARBA00022723"/>
    </source>
</evidence>
<keyword evidence="8" id="KW-0802">TPR repeat</keyword>
<name>A0ABM1E8W4_PRICU</name>